<organism evidence="4 5">
    <name type="scientific">Anser brachyrhynchus</name>
    <name type="common">Pink-footed goose</name>
    <dbReference type="NCBI Taxonomy" id="132585"/>
    <lineage>
        <taxon>Eukaryota</taxon>
        <taxon>Metazoa</taxon>
        <taxon>Chordata</taxon>
        <taxon>Craniata</taxon>
        <taxon>Vertebrata</taxon>
        <taxon>Euteleostomi</taxon>
        <taxon>Archelosauria</taxon>
        <taxon>Archosauria</taxon>
        <taxon>Dinosauria</taxon>
        <taxon>Saurischia</taxon>
        <taxon>Theropoda</taxon>
        <taxon>Coelurosauria</taxon>
        <taxon>Aves</taxon>
        <taxon>Neognathae</taxon>
        <taxon>Galloanserae</taxon>
        <taxon>Anseriformes</taxon>
        <taxon>Anatidae</taxon>
        <taxon>Anserinae</taxon>
        <taxon>Anser</taxon>
    </lineage>
</organism>
<evidence type="ECO:0000256" key="1">
    <source>
        <dbReference type="SAM" id="Coils"/>
    </source>
</evidence>
<keyword evidence="1" id="KW-0175">Coiled coil</keyword>
<feature type="compositionally biased region" description="Low complexity" evidence="2">
    <location>
        <begin position="272"/>
        <end position="297"/>
    </location>
</feature>
<feature type="region of interest" description="Disordered" evidence="2">
    <location>
        <begin position="957"/>
        <end position="1070"/>
    </location>
</feature>
<feature type="region of interest" description="Disordered" evidence="2">
    <location>
        <begin position="1276"/>
        <end position="1392"/>
    </location>
</feature>
<dbReference type="Ensembl" id="ENSABRT00000031311.1">
    <property type="protein sequence ID" value="ENSABRP00000022264.1"/>
    <property type="gene ID" value="ENSABRG00000018856.1"/>
</dbReference>
<feature type="compositionally biased region" description="Polar residues" evidence="2">
    <location>
        <begin position="305"/>
        <end position="331"/>
    </location>
</feature>
<feature type="domain" description="DUF4795" evidence="3">
    <location>
        <begin position="726"/>
        <end position="929"/>
    </location>
</feature>
<sequence>MEVLGCTGILGVGYGDGGYGGLGRGIGIWGRYRDLGDPCTPTLCGDDDEEGSGPPSPPCLLSPPQAMAAMPPLSLAELLDAAIGTPELGAVNFTALHSLLRALLQHLGLHRLPAPTPPRGQPPQPAPGPPGGSAAPDVGQERSEARDGDATEAPSVPRDLLEAISGVKAAQSRMAEDIRGIKELLGLAGEQRGPRGGGSPESDGEAAGSQSAASESSGSPESGEEGTERGGTPRGTQPAPRTGKGTPGTRPRSPGARAGTRRAPVTPERRAGAAPDRTGTAGAGATAPGTQPGVPGTQAAVLWTQPGSPGTQTSTLGAQPGSPGTQITTLGAQPGSPGTHVTGLESPGTHGTTLGAQPGSPGTHVTGLESPGTHGTTPGTQPGSPGAPATTLGTQPGSPSPPTTTTGMQTGSPSTPTTTTGTQPAPPWSQGGGGGGGGVQPSPPSTAPGLPGTEATPDARGTQAGAARPEAQLPPAAQPLLPTAQGPQMSPDTAAGSTCPVPGSSAAGLAGALQRVAELGRLCATLQGQVARLEATKSDRAELEELRLRFPEGGQESVATLLADLRGRTSSLQGLAGDLHGQGEKIKQLQDALGELGLAGAAGKSSGSLGALLQELRTELRELREQQDAAKATLEQLVATAAGHLQEQLDELRLLLGGAGPATSPASSPAGTEPVPAECPVCSADVGAQLGQLLRRYEQLQELVDSVLARQATGKASRQLPGRRWEDEELLKSIQASILQVQGDCEKLGSVTGNLVDDHHQKQKDIEALFQSLERLQKEKADKEELVLEIEVKADRAALAGKVSCAQFDAAVEQLNKTIEDTLSKVTGQEQGWHRVQQKLVEELGSKLDRLELAPLRQQLEERCRSILRQLEERAPQAEADDAAGIRKQLLAHFHCVSCDRPLRMAVPGPHIVTIPPMPPLPSRLSARPHAVFEPEHLRQHGRGRTRWSCWARTGTSTRAGGTHGCLPSWGRTARGGTSPSCPQGSVAPRTSCPRGPTAPCPCSAARAPPGSRSSVQHRPMAVSPRDRGSPRPRGRRRTGERPRQRRGAGGARLGAPPGHHTGGPARSNKGRWMGSGCVAGVGLAVSIHPLGSWGGLVPCCRAASVLTSLDPQLLTSLRPSSLTSLRPYILTSLRPYILTSLRPYSLTSICPYIHASLHPYILISLHPYKPCLLTSLHPCFPTSLPPYVPTSFHLSFLSSLHPYSPTSLCPYILTSIHPYIHTSLRPYIHTSLHPYAHSALYPYIPPSLHPVSIRPFLRTPLHPYFPVSTPPYTPTPQPTTLLAAPAPPTRAPITAPPSAASLCSGWHQPHPLLPSQVMGTAPKSPKAAGREGPDPHRSGVPPVPPLGQNRGKPREKQRAKGSPEPNPVCGIRPSWDGPCRAPDSSPPAAAG</sequence>
<feature type="region of interest" description="Disordered" evidence="2">
    <location>
        <begin position="111"/>
        <end position="159"/>
    </location>
</feature>
<feature type="coiled-coil region" evidence="1">
    <location>
        <begin position="606"/>
        <end position="640"/>
    </location>
</feature>
<feature type="coiled-coil region" evidence="1">
    <location>
        <begin position="759"/>
        <end position="793"/>
    </location>
</feature>
<feature type="compositionally biased region" description="Low complexity" evidence="2">
    <location>
        <begin position="370"/>
        <end position="423"/>
    </location>
</feature>
<feature type="compositionally biased region" description="Low complexity" evidence="2">
    <location>
        <begin position="466"/>
        <end position="488"/>
    </location>
</feature>
<proteinExistence type="predicted"/>
<dbReference type="Pfam" id="PF16043">
    <property type="entry name" value="DUF4795"/>
    <property type="match status" value="1"/>
</dbReference>
<feature type="compositionally biased region" description="Low complexity" evidence="2">
    <location>
        <begin position="1292"/>
        <end position="1303"/>
    </location>
</feature>
<feature type="compositionally biased region" description="Basic and acidic residues" evidence="2">
    <location>
        <begin position="1329"/>
        <end position="1338"/>
    </location>
</feature>
<reference evidence="4" key="1">
    <citation type="submission" date="2025-08" db="UniProtKB">
        <authorList>
            <consortium name="Ensembl"/>
        </authorList>
    </citation>
    <scope>IDENTIFICATION</scope>
</reference>
<dbReference type="GeneTree" id="ENSGT00940000161294"/>
<accession>A0A8B9CM23</accession>
<dbReference type="Proteomes" id="UP000694426">
    <property type="component" value="Unplaced"/>
</dbReference>
<dbReference type="PANTHER" id="PTHR46766:SF1">
    <property type="entry name" value="GLUTAMINE-RICH PROTEIN 2"/>
    <property type="match status" value="1"/>
</dbReference>
<reference evidence="4" key="2">
    <citation type="submission" date="2025-09" db="UniProtKB">
        <authorList>
            <consortium name="Ensembl"/>
        </authorList>
    </citation>
    <scope>IDENTIFICATION</scope>
</reference>
<feature type="compositionally biased region" description="Low complexity" evidence="2">
    <location>
        <begin position="1001"/>
        <end position="1015"/>
    </location>
</feature>
<feature type="compositionally biased region" description="Gly residues" evidence="2">
    <location>
        <begin position="430"/>
        <end position="439"/>
    </location>
</feature>
<protein>
    <recommendedName>
        <fullName evidence="3">DUF4795 domain-containing protein</fullName>
    </recommendedName>
</protein>
<feature type="compositionally biased region" description="Low complexity" evidence="2">
    <location>
        <begin position="1054"/>
        <end position="1066"/>
    </location>
</feature>
<name>A0A8B9CM23_9AVES</name>
<evidence type="ECO:0000259" key="3">
    <source>
        <dbReference type="Pfam" id="PF16043"/>
    </source>
</evidence>
<feature type="region of interest" description="Disordered" evidence="2">
    <location>
        <begin position="186"/>
        <end position="500"/>
    </location>
</feature>
<evidence type="ECO:0000313" key="5">
    <source>
        <dbReference type="Proteomes" id="UP000694426"/>
    </source>
</evidence>
<dbReference type="InterPro" id="IPR032013">
    <property type="entry name" value="DUF4795"/>
</dbReference>
<evidence type="ECO:0000256" key="2">
    <source>
        <dbReference type="SAM" id="MobiDB-lite"/>
    </source>
</evidence>
<keyword evidence="5" id="KW-1185">Reference proteome</keyword>
<dbReference type="PANTHER" id="PTHR46766">
    <property type="entry name" value="GLUTAMINE-RICH PROTEIN 2"/>
    <property type="match status" value="1"/>
</dbReference>
<evidence type="ECO:0000313" key="4">
    <source>
        <dbReference type="Ensembl" id="ENSABRP00000022264.1"/>
    </source>
</evidence>
<feature type="compositionally biased region" description="Pro residues" evidence="2">
    <location>
        <begin position="114"/>
        <end position="130"/>
    </location>
</feature>
<feature type="compositionally biased region" description="Low complexity" evidence="2">
    <location>
        <begin position="205"/>
        <end position="221"/>
    </location>
</feature>
<feature type="compositionally biased region" description="Basic and acidic residues" evidence="2">
    <location>
        <begin position="139"/>
        <end position="149"/>
    </location>
</feature>